<dbReference type="InterPro" id="IPR024623">
    <property type="entry name" value="YtxH"/>
</dbReference>
<dbReference type="KEGG" id="mvl:KOY49_04320"/>
<protein>
    <submittedName>
        <fullName evidence="1">YtxH domain-containing protein</fullName>
    </submittedName>
</protein>
<dbReference type="AlphaFoldDB" id="A0A8F1MAB0"/>
<dbReference type="PANTHER" id="PTHR35792:SF1">
    <property type="entry name" value="SLL0268 PROTEIN"/>
    <property type="match status" value="1"/>
</dbReference>
<dbReference type="RefSeq" id="WP_129744612.1">
    <property type="nucleotide sequence ID" value="NZ_CP076459.1"/>
</dbReference>
<dbReference type="PANTHER" id="PTHR35792">
    <property type="entry name" value="GENERAL STRESS PROTEIN"/>
    <property type="match status" value="1"/>
</dbReference>
<dbReference type="Pfam" id="PF12732">
    <property type="entry name" value="YtxH"/>
    <property type="match status" value="1"/>
</dbReference>
<name>A0A8F1MAB0_9BACT</name>
<organism evidence="1 2">
    <name type="scientific">Candidatus Minimicrobia vallesae</name>
    <dbReference type="NCBI Taxonomy" id="2841264"/>
    <lineage>
        <taxon>Bacteria</taxon>
        <taxon>Candidatus Saccharimonadota</taxon>
        <taxon>Candidatus Saccharimonadota incertae sedis</taxon>
        <taxon>Candidatus Minimicrobia</taxon>
    </lineage>
</organism>
<evidence type="ECO:0000313" key="1">
    <source>
        <dbReference type="EMBL" id="QWQ31359.1"/>
    </source>
</evidence>
<dbReference type="InterPro" id="IPR052928">
    <property type="entry name" value="Desiccation-related_membrane"/>
</dbReference>
<evidence type="ECO:0000313" key="2">
    <source>
        <dbReference type="Proteomes" id="UP000677117"/>
    </source>
</evidence>
<dbReference type="Proteomes" id="UP000677117">
    <property type="component" value="Chromosome"/>
</dbReference>
<gene>
    <name evidence="1" type="ORF">KOY49_04320</name>
</gene>
<reference evidence="1" key="1">
    <citation type="submission" date="2021-06" db="EMBL/GenBank/DDBJ databases">
        <title>An adapted protocol for Saccharibacteria cultivation: two new species join this phylum of Candidate Phyla Radiations.</title>
        <authorList>
            <person name="Ibrahim A."/>
            <person name="Maatouk M."/>
            <person name="Raoult D."/>
            <person name="Bittar F."/>
        </authorList>
    </citation>
    <scope>NUCLEOTIDE SEQUENCE</scope>
    <source>
        <strain evidence="1">IHU2</strain>
    </source>
</reference>
<accession>A0A8F1MAB0</accession>
<dbReference type="EMBL" id="CP076459">
    <property type="protein sequence ID" value="QWQ31359.1"/>
    <property type="molecule type" value="Genomic_DNA"/>
</dbReference>
<keyword evidence="2" id="KW-1185">Reference proteome</keyword>
<proteinExistence type="predicted"/>
<sequence length="89" mass="9216">MKKVLAIIGAVAAGFTAGILTAPKSGKETRKDLKDKAVKLKADTEKVACKATAAAKDSVDSLKAGSQKVGDAVVETAKDVKGNVEKRFK</sequence>